<gene>
    <name evidence="1" type="ORF">JBCDKDKM_00047</name>
</gene>
<name>A0ABY6GME8_9VIRU</name>
<organism evidence="1 2">
    <name type="scientific">Methanophagales virus PBV300</name>
    <dbReference type="NCBI Taxonomy" id="2987731"/>
    <lineage>
        <taxon>Viruses</taxon>
        <taxon>Adnaviria</taxon>
        <taxon>Zilligvirae</taxon>
        <taxon>Taleaviricota</taxon>
        <taxon>Tokiviricetes</taxon>
        <taxon>Maximonvirales</taxon>
        <taxon>Ahmunviridae</taxon>
        <taxon>Yumkaaxvirus</taxon>
        <taxon>Yumkaaxvirus pescaderoense</taxon>
    </lineage>
</organism>
<sequence length="324" mass="37473">MSEIKELIEDYMDELNEVVKKRLQDSEIFIPPCLHKFKESPVSFLTSSRENALQALSYLRTMYPSFYKENAEQLVKLANINTQLRLDEVGRWTCNASCDDATMKECTASLSWAERIMFSLKGVRKIGYPNGTHKCELVFTSGRTFIFDPSSETLTRDLSAFLFSEFSRLYVIDLRTKKDRERLQRLYDFISSSISEEISIEDTEEDESTLQLKENILRILMNLPLTKDREVFKHPEDAYCALYDGKFAYFPRDALIKILSSTYGVNVSVKKLSKVVKNSGIIPSRLRVEDVRVTFYRFEPSQKQIDELMGKENKEEGVSENGNV</sequence>
<proteinExistence type="predicted"/>
<evidence type="ECO:0000313" key="2">
    <source>
        <dbReference type="Proteomes" id="UP001156320"/>
    </source>
</evidence>
<protein>
    <submittedName>
        <fullName evidence="1">Uncharacterized protein</fullName>
    </submittedName>
</protein>
<dbReference type="EMBL" id="OP413840">
    <property type="protein sequence ID" value="UYL65009.1"/>
    <property type="molecule type" value="Genomic_DNA"/>
</dbReference>
<dbReference type="Proteomes" id="UP001156320">
    <property type="component" value="Segment"/>
</dbReference>
<accession>A0ABY6GME8</accession>
<reference evidence="1 2" key="1">
    <citation type="submission" date="2022-09" db="EMBL/GenBank/DDBJ databases">
        <title>Evolutionary Diversification of Methanotrophic Ca. Methanophagales (ANME-1) and Their Expansive Virome.</title>
        <authorList>
            <person name="Laso-Perez R."/>
            <person name="Wu F."/>
            <person name="Cremiere A."/>
            <person name="Speth D.R."/>
            <person name="Magyar J.S."/>
            <person name="Krupovic M."/>
            <person name="Orphan V.J."/>
        </authorList>
    </citation>
    <scope>NUCLEOTIDE SEQUENCE [LARGE SCALE GENOMIC DNA]</scope>
    <source>
        <strain evidence="1">PBV300</strain>
    </source>
</reference>
<keyword evidence="2" id="KW-1185">Reference proteome</keyword>
<evidence type="ECO:0000313" key="1">
    <source>
        <dbReference type="EMBL" id="UYL65009.1"/>
    </source>
</evidence>